<evidence type="ECO:0000256" key="1">
    <source>
        <dbReference type="SAM" id="MobiDB-lite"/>
    </source>
</evidence>
<feature type="region of interest" description="Disordered" evidence="1">
    <location>
        <begin position="168"/>
        <end position="191"/>
    </location>
</feature>
<evidence type="ECO:0000256" key="2">
    <source>
        <dbReference type="SAM" id="Phobius"/>
    </source>
</evidence>
<evidence type="ECO:0000313" key="3">
    <source>
        <dbReference type="EMBL" id="PRY70398.1"/>
    </source>
</evidence>
<dbReference type="Proteomes" id="UP000237983">
    <property type="component" value="Unassembled WGS sequence"/>
</dbReference>
<dbReference type="InterPro" id="IPR019051">
    <property type="entry name" value="Trp_biosyn_TM_oprn/chp"/>
</dbReference>
<dbReference type="EMBL" id="PVTL01000001">
    <property type="protein sequence ID" value="PRY70398.1"/>
    <property type="molecule type" value="Genomic_DNA"/>
</dbReference>
<keyword evidence="4" id="KW-1185">Reference proteome</keyword>
<feature type="transmembrane region" description="Helical" evidence="2">
    <location>
        <begin position="73"/>
        <end position="91"/>
    </location>
</feature>
<feature type="transmembrane region" description="Helical" evidence="2">
    <location>
        <begin position="129"/>
        <end position="151"/>
    </location>
</feature>
<protein>
    <submittedName>
        <fullName evidence="3">Putative membrane protein (TIGR02234 family)</fullName>
    </submittedName>
</protein>
<dbReference type="OrthoDB" id="4794414at2"/>
<keyword evidence="2" id="KW-1133">Transmembrane helix</keyword>
<evidence type="ECO:0000313" key="4">
    <source>
        <dbReference type="Proteomes" id="UP000237983"/>
    </source>
</evidence>
<gene>
    <name evidence="3" type="ORF">B0I08_101533</name>
</gene>
<keyword evidence="2" id="KW-0472">Membrane</keyword>
<dbReference type="AlphaFoldDB" id="A0A2T0VJK9"/>
<comment type="caution">
    <text evidence="3">The sequence shown here is derived from an EMBL/GenBank/DDBJ whole genome shotgun (WGS) entry which is preliminary data.</text>
</comment>
<accession>A0A2T0VJK9</accession>
<organism evidence="3 4">
    <name type="scientific">Glaciihabitans tibetensis</name>
    <dbReference type="NCBI Taxonomy" id="1266600"/>
    <lineage>
        <taxon>Bacteria</taxon>
        <taxon>Bacillati</taxon>
        <taxon>Actinomycetota</taxon>
        <taxon>Actinomycetes</taxon>
        <taxon>Micrococcales</taxon>
        <taxon>Microbacteriaceae</taxon>
        <taxon>Glaciihabitans</taxon>
    </lineage>
</organism>
<feature type="transmembrane region" description="Helical" evidence="2">
    <location>
        <begin position="48"/>
        <end position="66"/>
    </location>
</feature>
<dbReference type="RefSeq" id="WP_106209503.1">
    <property type="nucleotide sequence ID" value="NZ_PVTL01000001.1"/>
</dbReference>
<sequence length="191" mass="20036">MPPRRLRLLTILAIPLFSALTMLSITQTWWTVEVADRSLEIAGTVASPALSALALAGFALTAALAISGPVFRIVMGVLQSAIGATVVLAAYNSMSDPIATSATIITEATGVAGTESVAALVDEVVLTGWPWVAVMSGVLSLLVGLFLLFTARRWPVASRKYQAARLEEPGAPRDSVGDWDALSDGSDPTER</sequence>
<dbReference type="Pfam" id="PF09534">
    <property type="entry name" value="Trp_oprn_chp"/>
    <property type="match status" value="1"/>
</dbReference>
<reference evidence="3 4" key="1">
    <citation type="submission" date="2018-03" db="EMBL/GenBank/DDBJ databases">
        <title>Genomic Encyclopedia of Type Strains, Phase III (KMG-III): the genomes of soil and plant-associated and newly described type strains.</title>
        <authorList>
            <person name="Whitman W."/>
        </authorList>
    </citation>
    <scope>NUCLEOTIDE SEQUENCE [LARGE SCALE GENOMIC DNA]</scope>
    <source>
        <strain evidence="3 4">CGMCC 1.12484</strain>
    </source>
</reference>
<proteinExistence type="predicted"/>
<keyword evidence="2" id="KW-0812">Transmembrane</keyword>
<name>A0A2T0VJK9_9MICO</name>